<evidence type="ECO:0000313" key="2">
    <source>
        <dbReference type="Proteomes" id="UP001451303"/>
    </source>
</evidence>
<organism evidence="1 2">
    <name type="scientific">Neurospora intermedia</name>
    <dbReference type="NCBI Taxonomy" id="5142"/>
    <lineage>
        <taxon>Eukaryota</taxon>
        <taxon>Fungi</taxon>
        <taxon>Dikarya</taxon>
        <taxon>Ascomycota</taxon>
        <taxon>Pezizomycotina</taxon>
        <taxon>Sordariomycetes</taxon>
        <taxon>Sordariomycetidae</taxon>
        <taxon>Sordariales</taxon>
        <taxon>Sordariaceae</taxon>
        <taxon>Neurospora</taxon>
    </lineage>
</organism>
<gene>
    <name evidence="1" type="ORF">QR685DRAFT_442541</name>
</gene>
<evidence type="ECO:0000313" key="1">
    <source>
        <dbReference type="EMBL" id="KAL0470419.1"/>
    </source>
</evidence>
<proteinExistence type="predicted"/>
<protein>
    <submittedName>
        <fullName evidence="1">Uncharacterized protein</fullName>
    </submittedName>
</protein>
<reference evidence="1 2" key="1">
    <citation type="submission" date="2023-09" db="EMBL/GenBank/DDBJ databases">
        <title>Multi-omics analysis of a traditional fermented food reveals byproduct-associated fungal strains for waste-to-food upcycling.</title>
        <authorList>
            <consortium name="Lawrence Berkeley National Laboratory"/>
            <person name="Rekdal V.M."/>
            <person name="Villalobos-Escobedo J.M."/>
            <person name="Rodriguez-Valeron N."/>
            <person name="Garcia M.O."/>
            <person name="Vasquez D.P."/>
            <person name="Damayanti I."/>
            <person name="Sorensen P.M."/>
            <person name="Baidoo E.E."/>
            <person name="De Carvalho A.C."/>
            <person name="Riley R."/>
            <person name="Lipzen A."/>
            <person name="He G."/>
            <person name="Yan M."/>
            <person name="Haridas S."/>
            <person name="Daum C."/>
            <person name="Yoshinaga Y."/>
            <person name="Ng V."/>
            <person name="Grigoriev I.V."/>
            <person name="Munk R."/>
            <person name="Nuraida L."/>
            <person name="Wijaya C.H."/>
            <person name="Morales P.-C."/>
            <person name="Keasling J.D."/>
        </authorList>
    </citation>
    <scope>NUCLEOTIDE SEQUENCE [LARGE SCALE GENOMIC DNA]</scope>
    <source>
        <strain evidence="1 2">FGSC 2613</strain>
    </source>
</reference>
<dbReference type="EMBL" id="JAVLET010000004">
    <property type="protein sequence ID" value="KAL0470419.1"/>
    <property type="molecule type" value="Genomic_DNA"/>
</dbReference>
<dbReference type="Proteomes" id="UP001451303">
    <property type="component" value="Unassembled WGS sequence"/>
</dbReference>
<keyword evidence="2" id="KW-1185">Reference proteome</keyword>
<sequence length="69" mass="7686">MGAEWRHFRMLSQASSPLGRAGKLYVLNPRRPSHLQQSPPGLSRFATDCPEISLQRGVSDDDLLHGNKT</sequence>
<accession>A0ABR3DCR2</accession>
<comment type="caution">
    <text evidence="1">The sequence shown here is derived from an EMBL/GenBank/DDBJ whole genome shotgun (WGS) entry which is preliminary data.</text>
</comment>
<name>A0ABR3DCR2_NEUIN</name>